<accession>A0A4Z2EJJ2</accession>
<sequence>MVGPARAPSASSVTRSEHVLASPPSGDLAAAKRVDDPVAHGHALDDVEDHQGVPVPGDERGVEVPQQGEAVVRRPAQDVRRQHQNQHHHRPAPPPQPLPDLVRLEARRVLEPQLPGDPGVAGGHDAHGAHELQGEDQQEVGPVERPLVHGPDLSAEGLVGAAPGGVRVRHLGRHVGGGDGDEDGHHPDGQEDAARRLGLHARPQRVEDGHRAVVSGPWSAGRGQRAVVSGPWSAGRGQRAVSARCRSAAVDSASEGM</sequence>
<feature type="compositionally biased region" description="Basic and acidic residues" evidence="1">
    <location>
        <begin position="124"/>
        <end position="133"/>
    </location>
</feature>
<feature type="region of interest" description="Disordered" evidence="1">
    <location>
        <begin position="1"/>
        <end position="237"/>
    </location>
</feature>
<feature type="compositionally biased region" description="Basic and acidic residues" evidence="1">
    <location>
        <begin position="71"/>
        <end position="81"/>
    </location>
</feature>
<organism evidence="2 3">
    <name type="scientific">Liparis tanakae</name>
    <name type="common">Tanaka's snailfish</name>
    <dbReference type="NCBI Taxonomy" id="230148"/>
    <lineage>
        <taxon>Eukaryota</taxon>
        <taxon>Metazoa</taxon>
        <taxon>Chordata</taxon>
        <taxon>Craniata</taxon>
        <taxon>Vertebrata</taxon>
        <taxon>Euteleostomi</taxon>
        <taxon>Actinopterygii</taxon>
        <taxon>Neopterygii</taxon>
        <taxon>Teleostei</taxon>
        <taxon>Neoteleostei</taxon>
        <taxon>Acanthomorphata</taxon>
        <taxon>Eupercaria</taxon>
        <taxon>Perciformes</taxon>
        <taxon>Cottioidei</taxon>
        <taxon>Cottales</taxon>
        <taxon>Liparidae</taxon>
        <taxon>Liparis</taxon>
    </lineage>
</organism>
<evidence type="ECO:0000313" key="2">
    <source>
        <dbReference type="EMBL" id="TNN28801.1"/>
    </source>
</evidence>
<feature type="compositionally biased region" description="Basic and acidic residues" evidence="1">
    <location>
        <begin position="30"/>
        <end position="62"/>
    </location>
</feature>
<dbReference type="Proteomes" id="UP000314294">
    <property type="component" value="Unassembled WGS sequence"/>
</dbReference>
<comment type="caution">
    <text evidence="2">The sequence shown here is derived from an EMBL/GenBank/DDBJ whole genome shotgun (WGS) entry which is preliminary data.</text>
</comment>
<gene>
    <name evidence="2" type="ORF">EYF80_061052</name>
</gene>
<proteinExistence type="predicted"/>
<feature type="compositionally biased region" description="Basic residues" evidence="1">
    <location>
        <begin position="82"/>
        <end position="91"/>
    </location>
</feature>
<protein>
    <submittedName>
        <fullName evidence="2">Uncharacterized protein</fullName>
    </submittedName>
</protein>
<dbReference type="EMBL" id="SRLO01006426">
    <property type="protein sequence ID" value="TNN28801.1"/>
    <property type="molecule type" value="Genomic_DNA"/>
</dbReference>
<evidence type="ECO:0000313" key="3">
    <source>
        <dbReference type="Proteomes" id="UP000314294"/>
    </source>
</evidence>
<dbReference type="AlphaFoldDB" id="A0A4Z2EJJ2"/>
<reference evidence="2 3" key="1">
    <citation type="submission" date="2019-03" db="EMBL/GenBank/DDBJ databases">
        <title>First draft genome of Liparis tanakae, snailfish: a comprehensive survey of snailfish specific genes.</title>
        <authorList>
            <person name="Kim W."/>
            <person name="Song I."/>
            <person name="Jeong J.-H."/>
            <person name="Kim D."/>
            <person name="Kim S."/>
            <person name="Ryu S."/>
            <person name="Song J.Y."/>
            <person name="Lee S.K."/>
        </authorList>
    </citation>
    <scope>NUCLEOTIDE SEQUENCE [LARGE SCALE GENOMIC DNA]</scope>
    <source>
        <tissue evidence="2">Muscle</tissue>
    </source>
</reference>
<evidence type="ECO:0000256" key="1">
    <source>
        <dbReference type="SAM" id="MobiDB-lite"/>
    </source>
</evidence>
<feature type="compositionally biased region" description="Basic and acidic residues" evidence="1">
    <location>
        <begin position="183"/>
        <end position="195"/>
    </location>
</feature>
<name>A0A4Z2EJJ2_9TELE</name>
<keyword evidence="3" id="KW-1185">Reference proteome</keyword>